<dbReference type="GO" id="GO:0005829">
    <property type="term" value="C:cytosol"/>
    <property type="evidence" value="ECO:0007669"/>
    <property type="project" value="Ensembl"/>
</dbReference>
<evidence type="ECO:0000313" key="14">
    <source>
        <dbReference type="Ensembl" id="ENSCJPP00005001268.1"/>
    </source>
</evidence>
<dbReference type="PANTHER" id="PTHR48118:SF1">
    <property type="entry name" value="SPINDLE AND KINETOCHORE-ASSOCIATED PROTEIN 3"/>
    <property type="match status" value="1"/>
</dbReference>
<dbReference type="GO" id="GO:0031110">
    <property type="term" value="P:regulation of microtubule polymerization or depolymerization"/>
    <property type="evidence" value="ECO:0007669"/>
    <property type="project" value="Ensembl"/>
</dbReference>
<keyword evidence="4" id="KW-0158">Chromosome</keyword>
<feature type="region of interest" description="Disordered" evidence="13">
    <location>
        <begin position="318"/>
        <end position="343"/>
    </location>
</feature>
<keyword evidence="15" id="KW-1185">Reference proteome</keyword>
<organism evidence="14 15">
    <name type="scientific">Coturnix japonica</name>
    <name type="common">Japanese quail</name>
    <name type="synonym">Coturnix coturnix japonica</name>
    <dbReference type="NCBI Taxonomy" id="93934"/>
    <lineage>
        <taxon>Eukaryota</taxon>
        <taxon>Metazoa</taxon>
        <taxon>Chordata</taxon>
        <taxon>Craniata</taxon>
        <taxon>Vertebrata</taxon>
        <taxon>Euteleostomi</taxon>
        <taxon>Archelosauria</taxon>
        <taxon>Archosauria</taxon>
        <taxon>Dinosauria</taxon>
        <taxon>Saurischia</taxon>
        <taxon>Theropoda</taxon>
        <taxon>Coelurosauria</taxon>
        <taxon>Aves</taxon>
        <taxon>Neognathae</taxon>
        <taxon>Galloanserae</taxon>
        <taxon>Galliformes</taxon>
        <taxon>Phasianidae</taxon>
        <taxon>Perdicinae</taxon>
        <taxon>Coturnix</taxon>
    </lineage>
</organism>
<dbReference type="GO" id="GO:0008017">
    <property type="term" value="F:microtubule binding"/>
    <property type="evidence" value="ECO:0007669"/>
    <property type="project" value="Ensembl"/>
</dbReference>
<evidence type="ECO:0000256" key="3">
    <source>
        <dbReference type="ARBA" id="ARBA00007716"/>
    </source>
</evidence>
<evidence type="ECO:0000256" key="8">
    <source>
        <dbReference type="ARBA" id="ARBA00022776"/>
    </source>
</evidence>
<keyword evidence="12" id="KW-0137">Centromere</keyword>
<evidence type="ECO:0000256" key="2">
    <source>
        <dbReference type="ARBA" id="ARBA00004629"/>
    </source>
</evidence>
<keyword evidence="8" id="KW-0498">Mitosis</keyword>
<evidence type="ECO:0000256" key="5">
    <source>
        <dbReference type="ARBA" id="ARBA00022490"/>
    </source>
</evidence>
<dbReference type="GO" id="GO:0072686">
    <property type="term" value="C:mitotic spindle"/>
    <property type="evidence" value="ECO:0007669"/>
    <property type="project" value="Ensembl"/>
</dbReference>
<evidence type="ECO:0000256" key="12">
    <source>
        <dbReference type="ARBA" id="ARBA00023328"/>
    </source>
</evidence>
<evidence type="ECO:0000256" key="11">
    <source>
        <dbReference type="ARBA" id="ARBA00023306"/>
    </source>
</evidence>
<comment type="similarity">
    <text evidence="3">Belongs to the SKA3 family.</text>
</comment>
<evidence type="ECO:0000256" key="4">
    <source>
        <dbReference type="ARBA" id="ARBA00022454"/>
    </source>
</evidence>
<dbReference type="GO" id="GO:0140499">
    <property type="term" value="P:negative regulation of mitotic spindle assembly checkpoint signaling"/>
    <property type="evidence" value="ECO:0007669"/>
    <property type="project" value="Ensembl"/>
</dbReference>
<dbReference type="Proteomes" id="UP000694412">
    <property type="component" value="Chromosome 1"/>
</dbReference>
<feature type="region of interest" description="Disordered" evidence="13">
    <location>
        <begin position="176"/>
        <end position="203"/>
    </location>
</feature>
<evidence type="ECO:0000256" key="6">
    <source>
        <dbReference type="ARBA" id="ARBA00022618"/>
    </source>
</evidence>
<name>A0A8C2SR20_COTJA</name>
<keyword evidence="9" id="KW-0995">Kinetochore</keyword>
<keyword evidence="7" id="KW-0493">Microtubule</keyword>
<protein>
    <submittedName>
        <fullName evidence="14">Spindle and kinetochore associated complex subunit 3</fullName>
    </submittedName>
</protein>
<evidence type="ECO:0000256" key="10">
    <source>
        <dbReference type="ARBA" id="ARBA00023212"/>
    </source>
</evidence>
<reference evidence="14" key="2">
    <citation type="submission" date="2025-08" db="UniProtKB">
        <authorList>
            <consortium name="Ensembl"/>
        </authorList>
    </citation>
    <scope>IDENTIFICATION</scope>
</reference>
<feature type="region of interest" description="Disordered" evidence="13">
    <location>
        <begin position="105"/>
        <end position="158"/>
    </location>
</feature>
<dbReference type="GO" id="GO:0005813">
    <property type="term" value="C:centrosome"/>
    <property type="evidence" value="ECO:0007669"/>
    <property type="project" value="Ensembl"/>
</dbReference>
<evidence type="ECO:0000256" key="7">
    <source>
        <dbReference type="ARBA" id="ARBA00022701"/>
    </source>
</evidence>
<proteinExistence type="inferred from homology"/>
<dbReference type="GeneTree" id="ENSGT00500000045005"/>
<gene>
    <name evidence="14" type="primary">SKA3</name>
</gene>
<dbReference type="Gene3D" id="6.10.250.1400">
    <property type="match status" value="1"/>
</dbReference>
<evidence type="ECO:0000313" key="15">
    <source>
        <dbReference type="Proteomes" id="UP000694412"/>
    </source>
</evidence>
<comment type="subcellular location">
    <subcellularLocation>
        <location evidence="2">Chromosome</location>
        <location evidence="2">Centromere</location>
        <location evidence="2">Kinetochore</location>
    </subcellularLocation>
    <subcellularLocation>
        <location evidence="1">Cytoplasm</location>
        <location evidence="1">Cytoskeleton</location>
        <location evidence="1">Spindle</location>
    </subcellularLocation>
</comment>
<keyword evidence="10" id="KW-0206">Cytoskeleton</keyword>
<feature type="compositionally biased region" description="Basic and acidic residues" evidence="13">
    <location>
        <begin position="123"/>
        <end position="132"/>
    </location>
</feature>
<dbReference type="GO" id="GO:0005876">
    <property type="term" value="C:spindle microtubule"/>
    <property type="evidence" value="ECO:0007669"/>
    <property type="project" value="Ensembl"/>
</dbReference>
<evidence type="ECO:0000256" key="13">
    <source>
        <dbReference type="SAM" id="MobiDB-lite"/>
    </source>
</evidence>
<dbReference type="CDD" id="cd12957">
    <property type="entry name" value="SKA3_N"/>
    <property type="match status" value="1"/>
</dbReference>
<dbReference type="GO" id="GO:0051301">
    <property type="term" value="P:cell division"/>
    <property type="evidence" value="ECO:0007669"/>
    <property type="project" value="UniProtKB-KW"/>
</dbReference>
<accession>A0A8C2SR20</accession>
<evidence type="ECO:0000256" key="1">
    <source>
        <dbReference type="ARBA" id="ARBA00004186"/>
    </source>
</evidence>
<dbReference type="InterPro" id="IPR033341">
    <property type="entry name" value="SKA3"/>
</dbReference>
<keyword evidence="6" id="KW-0132">Cell division</keyword>
<feature type="compositionally biased region" description="Acidic residues" evidence="13">
    <location>
        <begin position="110"/>
        <end position="119"/>
    </location>
</feature>
<dbReference type="GO" id="GO:0170027">
    <property type="term" value="C:SKA complex"/>
    <property type="evidence" value="ECO:0007669"/>
    <property type="project" value="Ensembl"/>
</dbReference>
<evidence type="ECO:0000256" key="9">
    <source>
        <dbReference type="ARBA" id="ARBA00022838"/>
    </source>
</evidence>
<dbReference type="GO" id="GO:0051315">
    <property type="term" value="P:attachment of mitotic spindle microtubules to kinetochore"/>
    <property type="evidence" value="ECO:0007669"/>
    <property type="project" value="Ensembl"/>
</dbReference>
<dbReference type="AlphaFoldDB" id="A0A8C2SR20"/>
<sequence>MDVSRGFFGKLRSLALTLEKEVKHLERAMNGEDADYEEESPMRVLQDLHSEIRTVKEDASAVLAKSSSEKKEVNDFLKATEILMQRSAEDLAKIREVFEKYGYKPQVEVPTEEQEEEANGDSKTSDQSKSDQEQADDVPPLPACAENPAEPRDPLWNPQLSDFGLSHYAFSRPRRALHGQQHAANASQENAEHKTPPKTQAPCALPKTPKCMLKMDDFECVTPKLEHFGISEHTMCMNEDYTMTLICKTAQSNNSVKTGDREVNVAKMPPMETAVTPEPKTKATDENVPAADYMASPVMPVFCTPCFAPGVKIPSRADSAVSARSPERDKLPLPSHAATPPPPDFEARWLKGGVLEMQEKKITLVTENNATEKQSIEGSIPSAVSSDAYLQHLGNQSPPKIKQYDHLLSTPPPPEITRIPDDVLQILSKYNHKVDSSVSKKVETKAGDAARFGSDFSAYCSKENRYDQMFHIWLRNWILIIIIESQNGQG</sequence>
<reference evidence="14" key="1">
    <citation type="submission" date="2015-11" db="EMBL/GenBank/DDBJ databases">
        <authorList>
            <consortium name="International Coturnix japonica Genome Analysis Consortium"/>
            <person name="Warren W."/>
            <person name="Burt D.W."/>
            <person name="Antin P.B."/>
            <person name="Lanford R."/>
            <person name="Gros J."/>
            <person name="Wilson R.K."/>
        </authorList>
    </citation>
    <scope>NUCLEOTIDE SEQUENCE [LARGE SCALE GENOMIC DNA]</scope>
</reference>
<keyword evidence="11" id="KW-0131">Cell cycle</keyword>
<dbReference type="PANTHER" id="PTHR48118">
    <property type="entry name" value="SPINDLE AND KINETOCHORE-ASSOCIATED PROTEIN 3"/>
    <property type="match status" value="1"/>
</dbReference>
<keyword evidence="5" id="KW-0963">Cytoplasm</keyword>
<reference evidence="14" key="3">
    <citation type="submission" date="2025-09" db="UniProtKB">
        <authorList>
            <consortium name="Ensembl"/>
        </authorList>
    </citation>
    <scope>IDENTIFICATION</scope>
</reference>
<dbReference type="Ensembl" id="ENSCJPT00005002164.1">
    <property type="protein sequence ID" value="ENSCJPP00005001268.1"/>
    <property type="gene ID" value="ENSCJPG00005001324.1"/>
</dbReference>